<dbReference type="InterPro" id="IPR023459">
    <property type="entry name" value="Tscrpt_elong_fac_GreA/B_fam"/>
</dbReference>
<comment type="function">
    <text evidence="6 8 9">Necessary for efficient RNA polymerase transcription elongation past template-encoded arresting sites. The arresting sites in DNA have the property of trapping a certain fraction of elongating RNA polymerases that pass through, resulting in locked ternary complexes. Cleavage of the nascent transcript by cleavage factors such as GreA or GreB allows the resumption of elongation from the new 3'terminus. GreA releases sequences of 2 to 3 nucleotides.</text>
</comment>
<dbReference type="PROSITE" id="PS00829">
    <property type="entry name" value="GREAB_1"/>
    <property type="match status" value="1"/>
</dbReference>
<evidence type="ECO:0000256" key="2">
    <source>
        <dbReference type="ARBA" id="ARBA00013729"/>
    </source>
</evidence>
<dbReference type="GO" id="GO:0006354">
    <property type="term" value="P:DNA-templated transcription elongation"/>
    <property type="evidence" value="ECO:0007669"/>
    <property type="project" value="TreeGrafter"/>
</dbReference>
<evidence type="ECO:0000313" key="13">
    <source>
        <dbReference type="Proteomes" id="UP000231602"/>
    </source>
</evidence>
<dbReference type="GO" id="GO:0003677">
    <property type="term" value="F:DNA binding"/>
    <property type="evidence" value="ECO:0007669"/>
    <property type="project" value="UniProtKB-UniRule"/>
</dbReference>
<dbReference type="InterPro" id="IPR028624">
    <property type="entry name" value="Tscrpt_elong_fac_GreA/B"/>
</dbReference>
<keyword evidence="3 8" id="KW-0805">Transcription regulation</keyword>
<dbReference type="FunFam" id="3.10.50.30:FF:000001">
    <property type="entry name" value="Transcription elongation factor GreA"/>
    <property type="match status" value="1"/>
</dbReference>
<comment type="similarity">
    <text evidence="1 8 9">Belongs to the GreA/GreB family.</text>
</comment>
<dbReference type="GO" id="GO:0032784">
    <property type="term" value="P:regulation of DNA-templated transcription elongation"/>
    <property type="evidence" value="ECO:0007669"/>
    <property type="project" value="UniProtKB-UniRule"/>
</dbReference>
<dbReference type="SUPFAM" id="SSF46557">
    <property type="entry name" value="GreA transcript cleavage protein, N-terminal domain"/>
    <property type="match status" value="1"/>
</dbReference>
<sequence length="151" mass="17075">MEYFLTKEKYEELKNELEHLQKEGRIDIADRLKKAKDYGDLSENAEYSEAKESQAQMEQHIVELENILRNSVIIKKTAGKGIIDLGATVKVEKNGKTLEYTIVGSNEADPDKNLISNESPLGRMFMGKKPGDVVEVETPKGKVKYKIMAIK</sequence>
<keyword evidence="4 8" id="KW-0238">DNA-binding</keyword>
<dbReference type="InterPro" id="IPR036805">
    <property type="entry name" value="Tscrpt_elong_fac_GreA/B_N_sf"/>
</dbReference>
<keyword evidence="12" id="KW-0251">Elongation factor</keyword>
<dbReference type="Proteomes" id="UP000231602">
    <property type="component" value="Unassembled WGS sequence"/>
</dbReference>
<organism evidence="12 13">
    <name type="scientific">Candidatus Wolfebacteria bacterium CG10_big_fil_rev_8_21_14_0_10_31_9</name>
    <dbReference type="NCBI Taxonomy" id="1975070"/>
    <lineage>
        <taxon>Bacteria</taxon>
        <taxon>Candidatus Wolfeibacteriota</taxon>
    </lineage>
</organism>
<dbReference type="HAMAP" id="MF_00105">
    <property type="entry name" value="GreA_GreB"/>
    <property type="match status" value="1"/>
</dbReference>
<dbReference type="NCBIfam" id="TIGR01462">
    <property type="entry name" value="greA"/>
    <property type="match status" value="1"/>
</dbReference>
<evidence type="ECO:0000259" key="10">
    <source>
        <dbReference type="Pfam" id="PF01272"/>
    </source>
</evidence>
<dbReference type="InterPro" id="IPR001437">
    <property type="entry name" value="Tscrpt_elong_fac_GreA/B_C"/>
</dbReference>
<dbReference type="InterPro" id="IPR036953">
    <property type="entry name" value="GreA/GreB_C_sf"/>
</dbReference>
<dbReference type="Pfam" id="PF01272">
    <property type="entry name" value="GreA_GreB"/>
    <property type="match status" value="1"/>
</dbReference>
<dbReference type="GO" id="GO:0070063">
    <property type="term" value="F:RNA polymerase binding"/>
    <property type="evidence" value="ECO:0007669"/>
    <property type="project" value="InterPro"/>
</dbReference>
<dbReference type="FunFam" id="1.10.287.180:FF:000001">
    <property type="entry name" value="Transcription elongation factor GreA"/>
    <property type="match status" value="1"/>
</dbReference>
<feature type="domain" description="Transcription elongation factor GreA/GreB N-terminal" evidence="11">
    <location>
        <begin position="4"/>
        <end position="73"/>
    </location>
</feature>
<name>A0A2H0RDM8_9BACT</name>
<evidence type="ECO:0000256" key="3">
    <source>
        <dbReference type="ARBA" id="ARBA00023015"/>
    </source>
</evidence>
<comment type="caution">
    <text evidence="12">The sequence shown here is derived from an EMBL/GenBank/DDBJ whole genome shotgun (WGS) entry which is preliminary data.</text>
</comment>
<evidence type="ECO:0000313" key="12">
    <source>
        <dbReference type="EMBL" id="PIR44124.1"/>
    </source>
</evidence>
<dbReference type="PANTHER" id="PTHR30437">
    <property type="entry name" value="TRANSCRIPTION ELONGATION FACTOR GREA"/>
    <property type="match status" value="1"/>
</dbReference>
<evidence type="ECO:0000256" key="8">
    <source>
        <dbReference type="HAMAP-Rule" id="MF_00105"/>
    </source>
</evidence>
<dbReference type="Pfam" id="PF03449">
    <property type="entry name" value="GreA_GreB_N"/>
    <property type="match status" value="1"/>
</dbReference>
<dbReference type="NCBIfam" id="NF001263">
    <property type="entry name" value="PRK00226.1-4"/>
    <property type="match status" value="1"/>
</dbReference>
<dbReference type="InterPro" id="IPR018151">
    <property type="entry name" value="TF_GreA/GreB_CS"/>
</dbReference>
<dbReference type="PANTHER" id="PTHR30437:SF4">
    <property type="entry name" value="TRANSCRIPTION ELONGATION FACTOR GREA"/>
    <property type="match status" value="1"/>
</dbReference>
<evidence type="ECO:0000256" key="4">
    <source>
        <dbReference type="ARBA" id="ARBA00023125"/>
    </source>
</evidence>
<protein>
    <recommendedName>
        <fullName evidence="2 8">Transcription elongation factor GreA</fullName>
    </recommendedName>
    <alternativeName>
        <fullName evidence="7 8">Transcript cleavage factor GreA</fullName>
    </alternativeName>
</protein>
<evidence type="ECO:0000256" key="7">
    <source>
        <dbReference type="ARBA" id="ARBA00030776"/>
    </source>
</evidence>
<evidence type="ECO:0000256" key="1">
    <source>
        <dbReference type="ARBA" id="ARBA00008213"/>
    </source>
</evidence>
<dbReference type="PIRSF" id="PIRSF006092">
    <property type="entry name" value="GreA_GreB"/>
    <property type="match status" value="1"/>
</dbReference>
<accession>A0A2H0RDM8</accession>
<dbReference type="AlphaFoldDB" id="A0A2H0RDM8"/>
<dbReference type="EMBL" id="PCXV01000024">
    <property type="protein sequence ID" value="PIR44124.1"/>
    <property type="molecule type" value="Genomic_DNA"/>
</dbReference>
<proteinExistence type="inferred from homology"/>
<keyword evidence="12" id="KW-0648">Protein biosynthesis</keyword>
<evidence type="ECO:0000259" key="11">
    <source>
        <dbReference type="Pfam" id="PF03449"/>
    </source>
</evidence>
<gene>
    <name evidence="8" type="primary">greA</name>
    <name evidence="12" type="ORF">COV23_01465</name>
</gene>
<evidence type="ECO:0000256" key="9">
    <source>
        <dbReference type="RuleBase" id="RU000556"/>
    </source>
</evidence>
<feature type="domain" description="Transcription elongation factor GreA/GreB C-terminal" evidence="10">
    <location>
        <begin position="80"/>
        <end position="151"/>
    </location>
</feature>
<evidence type="ECO:0000256" key="5">
    <source>
        <dbReference type="ARBA" id="ARBA00023163"/>
    </source>
</evidence>
<dbReference type="SUPFAM" id="SSF54534">
    <property type="entry name" value="FKBP-like"/>
    <property type="match status" value="1"/>
</dbReference>
<dbReference type="Gene3D" id="3.10.50.30">
    <property type="entry name" value="Transcription elongation factor, GreA/GreB, C-terminal domain"/>
    <property type="match status" value="1"/>
</dbReference>
<reference evidence="12 13" key="1">
    <citation type="submission" date="2017-09" db="EMBL/GenBank/DDBJ databases">
        <title>Depth-based differentiation of microbial function through sediment-hosted aquifers and enrichment of novel symbionts in the deep terrestrial subsurface.</title>
        <authorList>
            <person name="Probst A.J."/>
            <person name="Ladd B."/>
            <person name="Jarett J.K."/>
            <person name="Geller-Mcgrath D.E."/>
            <person name="Sieber C.M."/>
            <person name="Emerson J.B."/>
            <person name="Anantharaman K."/>
            <person name="Thomas B.C."/>
            <person name="Malmstrom R."/>
            <person name="Stieglmeier M."/>
            <person name="Klingl A."/>
            <person name="Woyke T."/>
            <person name="Ryan C.M."/>
            <person name="Banfield J.F."/>
        </authorList>
    </citation>
    <scope>NUCLEOTIDE SEQUENCE [LARGE SCALE GENOMIC DNA]</scope>
    <source>
        <strain evidence="12">CG10_big_fil_rev_8_21_14_0_10_31_9</strain>
    </source>
</reference>
<dbReference type="GO" id="GO:0003746">
    <property type="term" value="F:translation elongation factor activity"/>
    <property type="evidence" value="ECO:0007669"/>
    <property type="project" value="UniProtKB-KW"/>
</dbReference>
<dbReference type="InterPro" id="IPR006359">
    <property type="entry name" value="Tscrpt_elong_fac_GreA"/>
</dbReference>
<evidence type="ECO:0000256" key="6">
    <source>
        <dbReference type="ARBA" id="ARBA00024916"/>
    </source>
</evidence>
<dbReference type="InterPro" id="IPR022691">
    <property type="entry name" value="Tscrpt_elong_fac_GreA/B_N"/>
</dbReference>
<dbReference type="Gene3D" id="1.10.287.180">
    <property type="entry name" value="Transcription elongation factor, GreA/GreB, N-terminal domain"/>
    <property type="match status" value="1"/>
</dbReference>
<keyword evidence="5 8" id="KW-0804">Transcription</keyword>